<evidence type="ECO:0000256" key="3">
    <source>
        <dbReference type="ARBA" id="ARBA00022729"/>
    </source>
</evidence>
<protein>
    <recommendedName>
        <fullName evidence="6">APCDD1 domain-containing protein</fullName>
    </recommendedName>
</protein>
<dbReference type="AlphaFoldDB" id="A0A8I6SU18"/>
<comment type="subcellular location">
    <subcellularLocation>
        <location evidence="1">Membrane</location>
        <topology evidence="1">Single-pass membrane protein</topology>
    </subcellularLocation>
</comment>
<evidence type="ECO:0000259" key="6">
    <source>
        <dbReference type="SMART" id="SM01352"/>
    </source>
</evidence>
<dbReference type="InterPro" id="IPR042425">
    <property type="entry name" value="APCDD1"/>
</dbReference>
<dbReference type="GO" id="GO:0030178">
    <property type="term" value="P:negative regulation of Wnt signaling pathway"/>
    <property type="evidence" value="ECO:0007669"/>
    <property type="project" value="InterPro"/>
</dbReference>
<dbReference type="SMART" id="SM01352">
    <property type="entry name" value="APCDDC"/>
    <property type="match status" value="1"/>
</dbReference>
<dbReference type="PANTHER" id="PTHR31021">
    <property type="entry name" value="ADENOMATOSIS POLYPOSIS COLI DOWN-REGULATED 1"/>
    <property type="match status" value="1"/>
</dbReference>
<evidence type="ECO:0000256" key="1">
    <source>
        <dbReference type="ARBA" id="ARBA00004167"/>
    </source>
</evidence>
<dbReference type="GO" id="GO:0017147">
    <property type="term" value="F:Wnt-protein binding"/>
    <property type="evidence" value="ECO:0007669"/>
    <property type="project" value="InterPro"/>
</dbReference>
<keyword evidence="8" id="KW-1185">Reference proteome</keyword>
<reference evidence="7" key="1">
    <citation type="submission" date="2022-01" db="UniProtKB">
        <authorList>
            <consortium name="EnsemblMetazoa"/>
        </authorList>
    </citation>
    <scope>IDENTIFICATION</scope>
</reference>
<dbReference type="KEGG" id="clec:106665890"/>
<dbReference type="InterPro" id="IPR029405">
    <property type="entry name" value="APCDD1_dom"/>
</dbReference>
<dbReference type="Proteomes" id="UP000494040">
    <property type="component" value="Unassembled WGS sequence"/>
</dbReference>
<dbReference type="GO" id="GO:0005886">
    <property type="term" value="C:plasma membrane"/>
    <property type="evidence" value="ECO:0007669"/>
    <property type="project" value="InterPro"/>
</dbReference>
<sequence length="327" mass="36776">MGNEALGYADRSRFLGMIFDEKLRWQPHIVNIEVQCKRVINLLRYLSNFNGLYTSLFPELPGYTPPSAPVYRSSAPKNHLLSRQEGTGSSQTTSSCVPCQQVQESTLLYPPVLELQPALPLHLSGEWVSTRCEIKQNGLFLRRRFRVSGKSWHAEYWFFSEPRCQKPTLLAAAEGVYMLAKDVVSKVHGAVDFDFAVERAFLTIFEKGLAESLQDDGSCGPPGVWQVGVARDLTPSGGCTALGIKLPTTEYELVRIESDSSGNILLFLGQSSEERKSETKERPTHFQPPLMQCASPEFPLTHFLNSYNYSPQLRADFFAIFLILRML</sequence>
<keyword evidence="5" id="KW-0325">Glycoprotein</keyword>
<evidence type="ECO:0000256" key="5">
    <source>
        <dbReference type="ARBA" id="ARBA00023180"/>
    </source>
</evidence>
<dbReference type="GeneID" id="106665890"/>
<dbReference type="RefSeq" id="XP_024085854.1">
    <property type="nucleotide sequence ID" value="XM_024230086.1"/>
</dbReference>
<dbReference type="Pfam" id="PF14921">
    <property type="entry name" value="APCDDC"/>
    <property type="match status" value="1"/>
</dbReference>
<keyword evidence="2" id="KW-0812">Transmembrane</keyword>
<evidence type="ECO:0000313" key="7">
    <source>
        <dbReference type="EnsemblMetazoa" id="XP_024085854.1"/>
    </source>
</evidence>
<organism evidence="7 8">
    <name type="scientific">Cimex lectularius</name>
    <name type="common">Bed bug</name>
    <name type="synonym">Acanthia lectularia</name>
    <dbReference type="NCBI Taxonomy" id="79782"/>
    <lineage>
        <taxon>Eukaryota</taxon>
        <taxon>Metazoa</taxon>
        <taxon>Ecdysozoa</taxon>
        <taxon>Arthropoda</taxon>
        <taxon>Hexapoda</taxon>
        <taxon>Insecta</taxon>
        <taxon>Pterygota</taxon>
        <taxon>Neoptera</taxon>
        <taxon>Paraneoptera</taxon>
        <taxon>Hemiptera</taxon>
        <taxon>Heteroptera</taxon>
        <taxon>Panheteroptera</taxon>
        <taxon>Cimicomorpha</taxon>
        <taxon>Cimicidae</taxon>
        <taxon>Cimex</taxon>
    </lineage>
</organism>
<evidence type="ECO:0000313" key="8">
    <source>
        <dbReference type="Proteomes" id="UP000494040"/>
    </source>
</evidence>
<dbReference type="EnsemblMetazoa" id="XM_024230086.1">
    <property type="protein sequence ID" value="XP_024085854.1"/>
    <property type="gene ID" value="LOC106665890"/>
</dbReference>
<keyword evidence="4" id="KW-0472">Membrane</keyword>
<keyword evidence="3" id="KW-0732">Signal</keyword>
<evidence type="ECO:0000256" key="4">
    <source>
        <dbReference type="ARBA" id="ARBA00023136"/>
    </source>
</evidence>
<accession>A0A8I6SU18</accession>
<feature type="domain" description="APCDD1" evidence="6">
    <location>
        <begin position="98"/>
        <end position="300"/>
    </location>
</feature>
<dbReference type="PANTHER" id="PTHR31021:SF1">
    <property type="entry name" value="CHROMOSOME UNDETERMINED SCAFFOLD_56, WHOLE GENOME SHOTGUN SEQUENCE"/>
    <property type="match status" value="1"/>
</dbReference>
<evidence type="ECO:0000256" key="2">
    <source>
        <dbReference type="ARBA" id="ARBA00022692"/>
    </source>
</evidence>
<proteinExistence type="predicted"/>
<name>A0A8I6SU18_CIMLE</name>
<dbReference type="OrthoDB" id="5985602at2759"/>